<dbReference type="Proteomes" id="UP000257109">
    <property type="component" value="Unassembled WGS sequence"/>
</dbReference>
<reference evidence="2" key="1">
    <citation type="submission" date="2018-05" db="EMBL/GenBank/DDBJ databases">
        <title>Draft genome of Mucuna pruriens seed.</title>
        <authorList>
            <person name="Nnadi N.E."/>
            <person name="Vos R."/>
            <person name="Hasami M.H."/>
            <person name="Devisetty U.K."/>
            <person name="Aguiy J.C."/>
        </authorList>
    </citation>
    <scope>NUCLEOTIDE SEQUENCE [LARGE SCALE GENOMIC DNA]</scope>
    <source>
        <strain evidence="2">JCA_2017</strain>
    </source>
</reference>
<dbReference type="OrthoDB" id="8048545at2759"/>
<dbReference type="InterPro" id="IPR013103">
    <property type="entry name" value="RVT_2"/>
</dbReference>
<organism evidence="2 3">
    <name type="scientific">Mucuna pruriens</name>
    <name type="common">Velvet bean</name>
    <name type="synonym">Dolichos pruriens</name>
    <dbReference type="NCBI Taxonomy" id="157652"/>
    <lineage>
        <taxon>Eukaryota</taxon>
        <taxon>Viridiplantae</taxon>
        <taxon>Streptophyta</taxon>
        <taxon>Embryophyta</taxon>
        <taxon>Tracheophyta</taxon>
        <taxon>Spermatophyta</taxon>
        <taxon>Magnoliopsida</taxon>
        <taxon>eudicotyledons</taxon>
        <taxon>Gunneridae</taxon>
        <taxon>Pentapetalae</taxon>
        <taxon>rosids</taxon>
        <taxon>fabids</taxon>
        <taxon>Fabales</taxon>
        <taxon>Fabaceae</taxon>
        <taxon>Papilionoideae</taxon>
        <taxon>50 kb inversion clade</taxon>
        <taxon>NPAAA clade</taxon>
        <taxon>indigoferoid/millettioid clade</taxon>
        <taxon>Phaseoleae</taxon>
        <taxon>Mucuna</taxon>
    </lineage>
</organism>
<proteinExistence type="predicted"/>
<protein>
    <recommendedName>
        <fullName evidence="1">Reverse transcriptase Ty1/copia-type domain-containing protein</fullName>
    </recommendedName>
</protein>
<dbReference type="Pfam" id="PF07727">
    <property type="entry name" value="RVT_2"/>
    <property type="match status" value="1"/>
</dbReference>
<dbReference type="AlphaFoldDB" id="A0A371G736"/>
<dbReference type="EMBL" id="QJKJ01006541">
    <property type="protein sequence ID" value="RDX86355.1"/>
    <property type="molecule type" value="Genomic_DNA"/>
</dbReference>
<feature type="domain" description="Reverse transcriptase Ty1/copia-type" evidence="1">
    <location>
        <begin position="51"/>
        <end position="105"/>
    </location>
</feature>
<comment type="caution">
    <text evidence="2">The sequence shown here is derived from an EMBL/GenBank/DDBJ whole genome shotgun (WGS) entry which is preliminary data.</text>
</comment>
<accession>A0A371G736</accession>
<feature type="non-terminal residue" evidence="2">
    <location>
        <position position="1"/>
    </location>
</feature>
<gene>
    <name evidence="2" type="ORF">CR513_32329</name>
</gene>
<evidence type="ECO:0000313" key="3">
    <source>
        <dbReference type="Proteomes" id="UP000257109"/>
    </source>
</evidence>
<name>A0A371G736_MUCPR</name>
<sequence length="107" mass="12631">MQEESDQFQNNGVWKLVPLPKEKSIIRTKRIYRNKLHENGKVVKIKESLVAQEFYMKQPLSFENDSFPNHVFKLKKALCGLKQALRAWYEKLSSFLMGNSFSRKSLH</sequence>
<evidence type="ECO:0000313" key="2">
    <source>
        <dbReference type="EMBL" id="RDX86355.1"/>
    </source>
</evidence>
<keyword evidence="3" id="KW-1185">Reference proteome</keyword>
<evidence type="ECO:0000259" key="1">
    <source>
        <dbReference type="Pfam" id="PF07727"/>
    </source>
</evidence>
<dbReference type="STRING" id="157652.A0A371G736"/>